<feature type="domain" description="TcdA1 receptor binding" evidence="7">
    <location>
        <begin position="1486"/>
        <end position="1571"/>
    </location>
</feature>
<evidence type="ECO:0000259" key="5">
    <source>
        <dbReference type="Pfam" id="PF18518"/>
    </source>
</evidence>
<feature type="domain" description="TcA receptor binding" evidence="5">
    <location>
        <begin position="1630"/>
        <end position="1763"/>
    </location>
</feature>
<keyword evidence="1" id="KW-0843">Virulence</keyword>
<keyword evidence="9" id="KW-1185">Reference proteome</keyword>
<dbReference type="Pfam" id="PF18276">
    <property type="entry name" value="TcA_TcB_BD"/>
    <property type="match status" value="2"/>
</dbReference>
<dbReference type="InterPro" id="IPR041568">
    <property type="entry name" value="TcA_RBD"/>
</dbReference>
<dbReference type="Pfam" id="PF18518">
    <property type="entry name" value="TcA_RBD"/>
    <property type="match status" value="1"/>
</dbReference>
<dbReference type="Pfam" id="PF20220">
    <property type="entry name" value="ABC_toxin_N"/>
    <property type="match status" value="1"/>
</dbReference>
<name>A0ABT5M2A7_9GAMM</name>
<organism evidence="8 9">
    <name type="scientific">Xenorhabdus aichiensis</name>
    <dbReference type="NCBI Taxonomy" id="3025874"/>
    <lineage>
        <taxon>Bacteria</taxon>
        <taxon>Pseudomonadati</taxon>
        <taxon>Pseudomonadota</taxon>
        <taxon>Gammaproteobacteria</taxon>
        <taxon>Enterobacterales</taxon>
        <taxon>Morganellaceae</taxon>
        <taxon>Xenorhabdus</taxon>
    </lineage>
</organism>
<evidence type="ECO:0000313" key="8">
    <source>
        <dbReference type="EMBL" id="MDC9621814.1"/>
    </source>
</evidence>
<dbReference type="Pfam" id="PF18413">
    <property type="entry name" value="Neuraminidase"/>
    <property type="match status" value="1"/>
</dbReference>
<dbReference type="Proteomes" id="UP001214757">
    <property type="component" value="Unassembled WGS sequence"/>
</dbReference>
<evidence type="ECO:0000313" key="9">
    <source>
        <dbReference type="Proteomes" id="UP001214757"/>
    </source>
</evidence>
<keyword evidence="2" id="KW-0175">Coiled coil</keyword>
<feature type="domain" description="Tc toxin complex TcA C-terminal TcB-binding" evidence="3">
    <location>
        <begin position="2441"/>
        <end position="2508"/>
    </location>
</feature>
<feature type="domain" description="Neuraminidase-like" evidence="4">
    <location>
        <begin position="1094"/>
        <end position="1248"/>
    </location>
</feature>
<sequence length="2511" mass="284142">MDTHVSEFPEVLKSHCGFNCLTDICHYSFEEFRQQVSEHLSWSEARHLYHSAQQEQKNNRLYEARILTRANPQLQNAVHLAITTPDAELRGYNDEFGNRASQYVAPGAVSSMFSPAAYLTELYREARQLHAESSVYHLDKRRPDLKSLALSQHNMDSEVSTLSLSNELLMEGIQTKSGLDSQAKVMEMLSTFRPSGATPYHDAYENVRKVIQLQDPNLEQLRAAPAVAALMSQASLLGINASISPELFNILTEEITEKNAEIKFKENFGDIDPKFLSSVDALAKYYGLTQEQIIEFIGDTQANNQDYYNNALIYKKINHDGKLEVSRITLSYEKNKDDLNYCYIYPDNDNKFLMKLNFKKVYDNFIDLRIDPVGSNTSGKFYRDTNYPNKANTEINFIIEFTDDELKSLIKIKIDRVRSSPWDYKQSSVSYHIEEYSPSLFLLKLNKAIRLAQATQLTAQELEHIVLSTHTDLTLDAAVLSQVFYVKYYMQYYGIDAETALILCNASISQRANDNQISQFDRLFNTPPLNGQSFSIDDQELDLNPGSADDWRKAVLKRAFNADDISLYRLLQIAHRTTHGKIANSLNNLSALYLAKLLADSHQLTIDELDLLLVAIGEGKTRLSGIKDSNLSALINKLDAVILWLHVRQWSVYQLFVMTATHYDQTLTPEIQNLLDTVYNGLQGFDKEPADLPEAMAPYIAATLQLPSEKVAHSVLLWAEQLKPSDGKMTAEKFWQWLQAQHATNPPKPAATQEQVVQYCQCLSQLALIYRATGLSENAFCLFITQPDVFGFPSGTAPAHDALSLMMLTRFADWVNGLGEKASPVLTAFENKALTVEQLANAMNLDVNLLSQASIQAQQHQQVTKENAFSSWIAIDIILQWVGVSHQLGIAPQGVSALIALDYIPKITQATPPTYAQWETAAAVLTAGLDTRQADPLHILLNEARSAALSTYYISQVAGADAAIQSRDDLYQYLLIDNQVSAAIKTTRVAEAMASIQLYVNRALEGIEENANSGVITRQFFTDWDQYNKRYSTWAGVSQLVYYPENYIDPTMRIGQTKMMDTLLQQISQSQLNSDIVEDAFMSYLTAFEQVANLTVISAYHDNINNDQGLTYFIGRSETEAEEYYWRSVDHSKFSDGKFVANAWSEWNKIDCPINPYQNTIRPVMYKSRLYLIWLEQKEIAKPDGNTNQTKTEYRHELKLAHIRYDGSWNTPITFDVDGMELSKNEAPGLYCAGYQGEDTLLVMFYRKKDSLDNYQNDNTMQGLYIFSDMSSRNMLPEQIKVYRDNSYNQFDTNNTRRVNNRYAEHYEIPSSVRRKNYAWGNHYISMVYGGSIPAIRYQASSNTLKVSLSPKLNIIHNGLEDRERHQCNLMKKYGELGDKFIIYTNLTLNSYHSKNGLLFYPIYQYSGNASKLSQGRLLFHRDTNYPATIEAWIEKANRSLKKKNVATNDDYIVDPENRPNDLKHYIFMYDFDKTATNVKGPVEINTAISPAKVQVIVKIGGKEQIFTADKYVSSQPAPSLKEMLYQFNELEIDASSLNFVNNSASIDVTFTAFAEDGRMLGREIFSIPVTRKVSTDSALTLYHNDNGAQYMQWGIYRTRLNTLFARQLVERATTGIDTILSMETQNIQEPKLGKGFYATLELPKYNPEVHGNERWVKIYYTYIYKDQDTFLAWQGMLDSDKTTRVTIFYPYLDRWDEKNDYHLQISYKNQVNAAGSGKSVIFHYDPSKDTVEVIRPGEKPLSKDIIESVTGLNQYTEPMDFSGANALYFWELFYYTPMLVAQRLLHEQNFDETHRWLKYVWSPSGYIVHGQIQTYKWNVRPLLEDTSWNSDPLDSVDPDAVAQNDPMHYKVSTFMRTLDLLLARGDYAYRQLERDTLNEAKMWYMQALHLLGEKPYLPLSPNWDNPRLDKAADITTQKAYAQAITRLRQNETTAARTANSLTGLFLPQINDVMMNYWQTLEQRLYNLRHNLSIDGQPLSLPIFATPADPKALLSAAVATSQGGGNLPKVSLLLWRFPQMLDSARSMVGQLIQFGATLQNIIERQDGEALNALLQNQAAELILTTIRIQDKTIEELDAEKTVLEKSRAGAQSRFDSYSKLHDENINAGEEKAMSLRAAASGMTTAVQAARLAGAALDLAPNMFGFAVGGSRWGSIAEATGYVMEFSASVMNTEADKISQSESYRRRRQEWEIQRNNAEAELKQIEAQLNSLTIRREAAVLQTVSLKTQQEQTQAQLAFLQRKFSNQALYNWLRGRLAAIYFQFYDLAAARCLMAEMAYRWETNESATNFIKPGAWQGTYAGLLAGEALMLNLAQMEETHLKQDQRALEVERTVSLSAVYAGLPSNSFNLSEKVTELVKKGSGNSGNGLNTLAFGTGADTQTSLQASLSLADLNIFKDYPASLGKTRRIKQISITLPALLGPYQDIQAVLTYGGENNGLARGCKALAISRGMNDSGQFQLDFNDGKFLPFEGIAIDDKGALVLSFPNATSNQKAMLQTLSDIILHIRYTILS</sequence>
<feature type="coiled-coil region" evidence="2">
    <location>
        <begin position="2180"/>
        <end position="2221"/>
    </location>
</feature>
<protein>
    <submittedName>
        <fullName evidence="8">Neuraminidase-like domain-containing protein</fullName>
    </submittedName>
</protein>
<accession>A0ABT5M2A7</accession>
<proteinExistence type="predicted"/>
<dbReference type="Pfam" id="PF03538">
    <property type="entry name" value="VRP1"/>
    <property type="match status" value="1"/>
</dbReference>
<dbReference type="InterPro" id="IPR054141">
    <property type="entry name" value="TcdA1_RBD_2"/>
</dbReference>
<evidence type="ECO:0000259" key="6">
    <source>
        <dbReference type="Pfam" id="PF20220"/>
    </source>
</evidence>
<dbReference type="EMBL" id="JAQRFO010000016">
    <property type="protein sequence ID" value="MDC9621814.1"/>
    <property type="molecule type" value="Genomic_DNA"/>
</dbReference>
<dbReference type="InterPro" id="IPR046839">
    <property type="entry name" value="ABC_toxin_N"/>
</dbReference>
<dbReference type="RefSeq" id="WP_273579487.1">
    <property type="nucleotide sequence ID" value="NZ_JAQRFO010000016.1"/>
</dbReference>
<evidence type="ECO:0000259" key="3">
    <source>
        <dbReference type="Pfam" id="PF18276"/>
    </source>
</evidence>
<dbReference type="Pfam" id="PF21963">
    <property type="entry name" value="TcdA1_RBD_2"/>
    <property type="match status" value="1"/>
</dbReference>
<feature type="domain" description="Tc toxin complex TcA C-terminal TcB-binding" evidence="3">
    <location>
        <begin position="2207"/>
        <end position="2338"/>
    </location>
</feature>
<comment type="caution">
    <text evidence="8">The sequence shown here is derived from an EMBL/GenBank/DDBJ whole genome shotgun (WGS) entry which is preliminary data.</text>
</comment>
<evidence type="ECO:0000256" key="2">
    <source>
        <dbReference type="SAM" id="Coils"/>
    </source>
</evidence>
<reference evidence="8 9" key="1">
    <citation type="submission" date="2023-02" db="EMBL/GenBank/DDBJ databases">
        <title>Entomopathogenic bacteria.</title>
        <authorList>
            <person name="Machado R.A."/>
        </authorList>
    </citation>
    <scope>NUCLEOTIDE SEQUENCE [LARGE SCALE GENOMIC DNA]</scope>
    <source>
        <strain evidence="8 9">XENO-7</strain>
    </source>
</reference>
<evidence type="ECO:0000259" key="7">
    <source>
        <dbReference type="Pfam" id="PF21963"/>
    </source>
</evidence>
<evidence type="ECO:0000256" key="1">
    <source>
        <dbReference type="ARBA" id="ARBA00023026"/>
    </source>
</evidence>
<dbReference type="InterPro" id="IPR040840">
    <property type="entry name" value="TcA_TcB_BD"/>
</dbReference>
<dbReference type="InterPro" id="IPR018003">
    <property type="entry name" value="Insecticidal_toxin/plasmid_vir"/>
</dbReference>
<evidence type="ECO:0000259" key="4">
    <source>
        <dbReference type="Pfam" id="PF18413"/>
    </source>
</evidence>
<feature type="domain" description="ABC toxin N-terminal" evidence="6">
    <location>
        <begin position="942"/>
        <end position="1062"/>
    </location>
</feature>
<dbReference type="InterPro" id="IPR041079">
    <property type="entry name" value="Neuraminidase-like"/>
</dbReference>
<gene>
    <name evidence="8" type="ORF">PSI22_09240</name>
</gene>